<name>T1GLB6_MEGSC</name>
<evidence type="ECO:0000259" key="1">
    <source>
        <dbReference type="Pfam" id="PF07034"/>
    </source>
</evidence>
<reference evidence="2" key="2">
    <citation type="submission" date="2015-06" db="UniProtKB">
        <authorList>
            <consortium name="EnsemblMetazoa"/>
        </authorList>
    </citation>
    <scope>IDENTIFICATION</scope>
</reference>
<dbReference type="InterPro" id="IPR020795">
    <property type="entry name" value="ORC3"/>
</dbReference>
<evidence type="ECO:0000313" key="3">
    <source>
        <dbReference type="Proteomes" id="UP000015102"/>
    </source>
</evidence>
<accession>T1GLB6</accession>
<evidence type="ECO:0000313" key="2">
    <source>
        <dbReference type="EnsemblMetazoa" id="MESCA004316-PA"/>
    </source>
</evidence>
<dbReference type="GO" id="GO:0005664">
    <property type="term" value="C:nuclear origin of replication recognition complex"/>
    <property type="evidence" value="ECO:0007669"/>
    <property type="project" value="InterPro"/>
</dbReference>
<dbReference type="AlphaFoldDB" id="T1GLB6"/>
<protein>
    <recommendedName>
        <fullName evidence="1">Origin recognition complex subunit 3 N-terminal domain-containing protein</fullName>
    </recommendedName>
</protein>
<dbReference type="HOGENOM" id="CLU_809604_0_0_1"/>
<dbReference type="GO" id="GO:0005656">
    <property type="term" value="C:nuclear pre-replicative complex"/>
    <property type="evidence" value="ECO:0007669"/>
    <property type="project" value="TreeGrafter"/>
</dbReference>
<dbReference type="STRING" id="36166.T1GLB6"/>
<dbReference type="GO" id="GO:0003688">
    <property type="term" value="F:DNA replication origin binding"/>
    <property type="evidence" value="ECO:0007669"/>
    <property type="project" value="TreeGrafter"/>
</dbReference>
<dbReference type="Pfam" id="PF07034">
    <property type="entry name" value="ORC3_N"/>
    <property type="match status" value="1"/>
</dbReference>
<dbReference type="InterPro" id="IPR045667">
    <property type="entry name" value="ORC3_N"/>
</dbReference>
<reference evidence="3" key="1">
    <citation type="submission" date="2013-02" db="EMBL/GenBank/DDBJ databases">
        <authorList>
            <person name="Hughes D."/>
        </authorList>
    </citation>
    <scope>NUCLEOTIDE SEQUENCE</scope>
    <source>
        <strain>Durham</strain>
        <strain evidence="3">NC isolate 2 -- Noor lab</strain>
    </source>
</reference>
<dbReference type="GO" id="GO:0031261">
    <property type="term" value="C:DNA replication preinitiation complex"/>
    <property type="evidence" value="ECO:0007669"/>
    <property type="project" value="TreeGrafter"/>
</dbReference>
<dbReference type="GO" id="GO:0006270">
    <property type="term" value="P:DNA replication initiation"/>
    <property type="evidence" value="ECO:0007669"/>
    <property type="project" value="TreeGrafter"/>
</dbReference>
<feature type="domain" description="Origin recognition complex subunit 3 N-terminal" evidence="1">
    <location>
        <begin position="3"/>
        <end position="293"/>
    </location>
</feature>
<proteinExistence type="predicted"/>
<keyword evidence="3" id="KW-1185">Reference proteome</keyword>
<dbReference type="PANTHER" id="PTHR12748:SF0">
    <property type="entry name" value="ORIGIN RECOGNITION COMPLEX SUBUNIT 3"/>
    <property type="match status" value="1"/>
</dbReference>
<organism evidence="2 3">
    <name type="scientific">Megaselia scalaris</name>
    <name type="common">Humpbacked fly</name>
    <name type="synonym">Phora scalaris</name>
    <dbReference type="NCBI Taxonomy" id="36166"/>
    <lineage>
        <taxon>Eukaryota</taxon>
        <taxon>Metazoa</taxon>
        <taxon>Ecdysozoa</taxon>
        <taxon>Arthropoda</taxon>
        <taxon>Hexapoda</taxon>
        <taxon>Insecta</taxon>
        <taxon>Pterygota</taxon>
        <taxon>Neoptera</taxon>
        <taxon>Endopterygota</taxon>
        <taxon>Diptera</taxon>
        <taxon>Brachycera</taxon>
        <taxon>Muscomorpha</taxon>
        <taxon>Platypezoidea</taxon>
        <taxon>Phoridae</taxon>
        <taxon>Megaseliini</taxon>
        <taxon>Megaselia</taxon>
    </lineage>
</organism>
<dbReference type="PANTHER" id="PTHR12748">
    <property type="entry name" value="ORIGIN RECOGNITION COMPLEX SUBUNIT 3"/>
    <property type="match status" value="1"/>
</dbReference>
<dbReference type="EMBL" id="CAQQ02095655">
    <property type="status" value="NOT_ANNOTATED_CDS"/>
    <property type="molecule type" value="Genomic_DNA"/>
</dbReference>
<sequence length="343" mass="39478">MDPTLSVSKGVFVFKNGGNFKNKKRTPSKKVSCILGEETTKEPFYRKYSETWEQFKSDIETLQKESNTQILEDLVKYVGNVDKLANILPVAALLTGINQPDHEDQFATLSHRIKESINSSVAIIKARDAAHLKNAIESLVFEVIQNQDDDNRESKRLRKTKLNMDMLKPDFESFNPLVLQDFILILSSYSQRIPIALILGVATAVSALHSALPYHVTSKINLRIFQTQSAPLGLNEILEKVILSPKQNFHLSGKAFKFLTHIFLFYDFSIAGFIHSFKYCLMEHFLQGNVMALCSNYEESLKYINKFDHEEFEYIRRLPSFRPYVESLQDYQKIIDILTDDEY</sequence>
<dbReference type="CDD" id="cd20704">
    <property type="entry name" value="Orc3"/>
    <property type="match status" value="1"/>
</dbReference>
<dbReference type="EnsemblMetazoa" id="MESCA004316-RA">
    <property type="protein sequence ID" value="MESCA004316-PA"/>
    <property type="gene ID" value="MESCA004316"/>
</dbReference>
<dbReference type="Proteomes" id="UP000015102">
    <property type="component" value="Unassembled WGS sequence"/>
</dbReference>